<proteinExistence type="predicted"/>
<feature type="domain" description="ATPase BadF/BadG/BcrA/BcrD type" evidence="1">
    <location>
        <begin position="5"/>
        <end position="305"/>
    </location>
</feature>
<organism evidence="2 3">
    <name type="scientific">Microbacterium helvum</name>
    <dbReference type="NCBI Taxonomy" id="2773713"/>
    <lineage>
        <taxon>Bacteria</taxon>
        <taxon>Bacillati</taxon>
        <taxon>Actinomycetota</taxon>
        <taxon>Actinomycetes</taxon>
        <taxon>Micrococcales</taxon>
        <taxon>Microbacteriaceae</taxon>
        <taxon>Microbacterium</taxon>
    </lineage>
</organism>
<dbReference type="EMBL" id="JACXZS010000014">
    <property type="protein sequence ID" value="MBD3943611.1"/>
    <property type="molecule type" value="Genomic_DNA"/>
</dbReference>
<dbReference type="InterPro" id="IPR043129">
    <property type="entry name" value="ATPase_NBD"/>
</dbReference>
<evidence type="ECO:0000313" key="2">
    <source>
        <dbReference type="EMBL" id="MBD3943611.1"/>
    </source>
</evidence>
<evidence type="ECO:0000313" key="3">
    <source>
        <dbReference type="Proteomes" id="UP000598426"/>
    </source>
</evidence>
<keyword evidence="3" id="KW-1185">Reference proteome</keyword>
<dbReference type="Proteomes" id="UP000598426">
    <property type="component" value="Unassembled WGS sequence"/>
</dbReference>
<name>A0ABR8NVH9_9MICO</name>
<evidence type="ECO:0000259" key="1">
    <source>
        <dbReference type="Pfam" id="PF01869"/>
    </source>
</evidence>
<protein>
    <recommendedName>
        <fullName evidence="1">ATPase BadF/BadG/BcrA/BcrD type domain-containing protein</fullName>
    </recommendedName>
</protein>
<accession>A0ABR8NVH9</accession>
<dbReference type="Gene3D" id="3.30.420.40">
    <property type="match status" value="2"/>
</dbReference>
<dbReference type="Pfam" id="PF01869">
    <property type="entry name" value="BcrAD_BadFG"/>
    <property type="match status" value="1"/>
</dbReference>
<dbReference type="InterPro" id="IPR052519">
    <property type="entry name" value="Euk-type_GlcNAc_Kinase"/>
</dbReference>
<dbReference type="RefSeq" id="WP_191173211.1">
    <property type="nucleotide sequence ID" value="NZ_JACXZS010000014.1"/>
</dbReference>
<reference evidence="2 3" key="1">
    <citation type="submission" date="2020-09" db="EMBL/GenBank/DDBJ databases">
        <title>Isolation and identification of active actinomycetes.</title>
        <authorList>
            <person name="Li X."/>
        </authorList>
    </citation>
    <scope>NUCLEOTIDE SEQUENCE [LARGE SCALE GENOMIC DNA]</scope>
    <source>
        <strain evidence="2 3">NEAU-LLC</strain>
    </source>
</reference>
<dbReference type="SUPFAM" id="SSF53067">
    <property type="entry name" value="Actin-like ATPase domain"/>
    <property type="match status" value="2"/>
</dbReference>
<sequence length="335" mass="33734">MLLAIDAGGTATRCAAITEDARCVGFARRGPANPISSGLPVAIASLAEAAAEALAQSHTPPQDVHSVTIALAGISPGAALDEGIEKALLSHGIRALVRFDSDAMAGFSAGTAAESGSVLISGTGAAAVRVQAGHAMATADGLGWLLGDVGSGFWIGQHVARAALSHLDGRGPETTLTELLLATMARSTSPDTATDPSRPPQIMRILTSTYAARPVELARLAPLAFDAASVGDAVAGAIIEDAADGLCATLRAVRGAMHDPVVATGGILAKQPMLRRAIEERLCAVGESVNLISVDDGLTGAAVLALRATGISVDHTVHSALGASIDEARRLATTN</sequence>
<dbReference type="InterPro" id="IPR002731">
    <property type="entry name" value="ATPase_BadF"/>
</dbReference>
<dbReference type="PANTHER" id="PTHR43190:SF3">
    <property type="entry name" value="N-ACETYL-D-GLUCOSAMINE KINASE"/>
    <property type="match status" value="1"/>
</dbReference>
<dbReference type="PANTHER" id="PTHR43190">
    <property type="entry name" value="N-ACETYL-D-GLUCOSAMINE KINASE"/>
    <property type="match status" value="1"/>
</dbReference>
<comment type="caution">
    <text evidence="2">The sequence shown here is derived from an EMBL/GenBank/DDBJ whole genome shotgun (WGS) entry which is preliminary data.</text>
</comment>
<gene>
    <name evidence="2" type="ORF">IF188_18115</name>
</gene>